<dbReference type="NCBIfam" id="TIGR02050">
    <property type="entry name" value="gshA_cyan_rel"/>
    <property type="match status" value="1"/>
</dbReference>
<dbReference type="PANTHER" id="PTHR36510:SF1">
    <property type="entry name" value="GLUTAMATE--CYSTEINE LIGASE 2-RELATED"/>
    <property type="match status" value="1"/>
</dbReference>
<dbReference type="InterPro" id="IPR050141">
    <property type="entry name" value="GCL_type2/YbdK_subfam"/>
</dbReference>
<dbReference type="Pfam" id="PF04107">
    <property type="entry name" value="GCS2"/>
    <property type="match status" value="1"/>
</dbReference>
<dbReference type="InterPro" id="IPR014746">
    <property type="entry name" value="Gln_synth/guanido_kin_cat_dom"/>
</dbReference>
<evidence type="ECO:0000313" key="5">
    <source>
        <dbReference type="EMBL" id="RSC17698.1"/>
    </source>
</evidence>
<organism evidence="5 6">
    <name type="scientific">Citrobacter koseri</name>
    <name type="common">Citrobacter diversus</name>
    <dbReference type="NCBI Taxonomy" id="545"/>
    <lineage>
        <taxon>Bacteria</taxon>
        <taxon>Pseudomonadati</taxon>
        <taxon>Pseudomonadota</taxon>
        <taxon>Gammaproteobacteria</taxon>
        <taxon>Enterobacterales</taxon>
        <taxon>Enterobacteriaceae</taxon>
        <taxon>Citrobacter</taxon>
    </lineage>
</organism>
<dbReference type="AlphaFoldDB" id="A0AAQ1A528"/>
<dbReference type="InterPro" id="IPR011793">
    <property type="entry name" value="YbdK"/>
</dbReference>
<comment type="caution">
    <text evidence="5">The sequence shown here is derived from an EMBL/GenBank/DDBJ whole genome shotgun (WGS) entry which is preliminary data.</text>
</comment>
<dbReference type="EMBL" id="RKIT01000002">
    <property type="protein sequence ID" value="RSC17698.1"/>
    <property type="molecule type" value="Genomic_DNA"/>
</dbReference>
<sequence>MTVIRVPRFTSGRHDRLTYTFNNRISGQPQQLSAEDIMVSLPFTRSLRFTTGTELELQLIDRNDTRLVDKADIVLADMAHTQQIKHELTKSMIELNSSVHSSVFKLHEELSLLACNVREVARKHGCDVTGGGRHLDGDWREQVISDLQRHQNLAVRYGYITKMACVFGQHIHIGVQDGDDAIYLCHALIPYLPHLVALSASSPWLDGVDTSFSSSRFTGQNAFLNSELIENIYNWDEFVVFYNEMVDVGIIKSIKDIYWYVRPQPALGTIEIRICDMPLTIFHAAMLTGYSKILAQYLLANRTNIVKKHHAIEKYNIFNARRDGLQASYVNTLTRQRQSLASQILQTVENLSLRTHSDEDKYVLQYIARYVKKGINDSDRIRSMIKRAVDLNTVMERMRKMLLSAPKNYKK</sequence>
<dbReference type="EC" id="6.3.2.2" evidence="4"/>
<accession>A0AAQ1A528</accession>
<dbReference type="Proteomes" id="UP000282299">
    <property type="component" value="Unassembled WGS sequence"/>
</dbReference>
<reference evidence="6" key="1">
    <citation type="submission" date="2018-10" db="EMBL/GenBank/DDBJ databases">
        <title>FDA dAtabase for Regulatory Grade micrObial Sequences (FDA-ARGOS): Supporting development and validation of Infectious Disease Dx tests.</title>
        <authorList>
            <person name="Goldberg B."/>
            <person name="Campos J."/>
            <person name="Tallon L."/>
            <person name="Sadzewicz L."/>
            <person name="Zhao X."/>
            <person name="Vavikolanu K."/>
            <person name="Mehta A."/>
            <person name="Aluvathingal J."/>
            <person name="Nadendla S."/>
            <person name="Geyer C."/>
            <person name="Nandy P."/>
            <person name="Yan Y."/>
            <person name="Sichtig H."/>
        </authorList>
    </citation>
    <scope>NUCLEOTIDE SEQUENCE [LARGE SCALE GENOMIC DNA]</scope>
    <source>
        <strain evidence="6">FDAARGOS_526</strain>
    </source>
</reference>
<dbReference type="Gene3D" id="3.30.590.20">
    <property type="match status" value="1"/>
</dbReference>
<gene>
    <name evidence="5" type="ORF">EGS84_12460</name>
</gene>
<keyword evidence="2 4" id="KW-0547">Nucleotide-binding</keyword>
<keyword evidence="3 4" id="KW-0067">ATP-binding</keyword>
<dbReference type="HAMAP" id="MF_01609">
    <property type="entry name" value="Glu_cys_ligase_2"/>
    <property type="match status" value="1"/>
</dbReference>
<protein>
    <recommendedName>
        <fullName evidence="4">Putative glutamate--cysteine ligase 2</fullName>
        <ecNumber evidence="4">6.3.2.2</ecNumber>
    </recommendedName>
    <alternativeName>
        <fullName evidence="4">Gamma-glutamylcysteine synthetase 2</fullName>
        <shortName evidence="4">GCS 2</shortName>
        <shortName evidence="4">Gamma-GCS 2</shortName>
    </alternativeName>
</protein>
<comment type="subunit">
    <text evidence="4">Homodimer.</text>
</comment>
<dbReference type="InterPro" id="IPR006336">
    <property type="entry name" value="GCS2"/>
</dbReference>
<name>A0AAQ1A528_CITKO</name>
<dbReference type="SUPFAM" id="SSF55931">
    <property type="entry name" value="Glutamine synthetase/guanido kinase"/>
    <property type="match status" value="1"/>
</dbReference>
<comment type="similarity">
    <text evidence="4">Belongs to the glutamate--cysteine ligase type 2 family. YbdK subfamily.</text>
</comment>
<evidence type="ECO:0000256" key="2">
    <source>
        <dbReference type="ARBA" id="ARBA00022741"/>
    </source>
</evidence>
<dbReference type="GO" id="GO:0005524">
    <property type="term" value="F:ATP binding"/>
    <property type="evidence" value="ECO:0007669"/>
    <property type="project" value="UniProtKB-KW"/>
</dbReference>
<evidence type="ECO:0000256" key="3">
    <source>
        <dbReference type="ARBA" id="ARBA00022840"/>
    </source>
</evidence>
<dbReference type="PANTHER" id="PTHR36510">
    <property type="entry name" value="GLUTAMATE--CYSTEINE LIGASE 2-RELATED"/>
    <property type="match status" value="1"/>
</dbReference>
<dbReference type="GO" id="GO:0042398">
    <property type="term" value="P:modified amino acid biosynthetic process"/>
    <property type="evidence" value="ECO:0007669"/>
    <property type="project" value="InterPro"/>
</dbReference>
<evidence type="ECO:0000313" key="6">
    <source>
        <dbReference type="Proteomes" id="UP000282299"/>
    </source>
</evidence>
<evidence type="ECO:0000256" key="4">
    <source>
        <dbReference type="HAMAP-Rule" id="MF_01609"/>
    </source>
</evidence>
<comment type="function">
    <text evidence="4">ATP-dependent carboxylate-amine ligase which exhibits weak glutamate--cysteine ligase activity.</text>
</comment>
<evidence type="ECO:0000256" key="1">
    <source>
        <dbReference type="ARBA" id="ARBA00022598"/>
    </source>
</evidence>
<dbReference type="GO" id="GO:0004357">
    <property type="term" value="F:glutamate-cysteine ligase activity"/>
    <property type="evidence" value="ECO:0007669"/>
    <property type="project" value="UniProtKB-EC"/>
</dbReference>
<proteinExistence type="inferred from homology"/>
<keyword evidence="1 4" id="KW-0436">Ligase</keyword>
<comment type="catalytic activity">
    <reaction evidence="4">
        <text>L-cysteine + L-glutamate + ATP = gamma-L-glutamyl-L-cysteine + ADP + phosphate + H(+)</text>
        <dbReference type="Rhea" id="RHEA:13285"/>
        <dbReference type="ChEBI" id="CHEBI:15378"/>
        <dbReference type="ChEBI" id="CHEBI:29985"/>
        <dbReference type="ChEBI" id="CHEBI:30616"/>
        <dbReference type="ChEBI" id="CHEBI:35235"/>
        <dbReference type="ChEBI" id="CHEBI:43474"/>
        <dbReference type="ChEBI" id="CHEBI:58173"/>
        <dbReference type="ChEBI" id="CHEBI:456216"/>
        <dbReference type="EC" id="6.3.2.2"/>
    </reaction>
</comment>